<keyword evidence="2" id="KW-0813">Transport</keyword>
<dbReference type="PROSITE" id="PS00211">
    <property type="entry name" value="ABC_TRANSPORTER_1"/>
    <property type="match status" value="1"/>
</dbReference>
<evidence type="ECO:0000313" key="6">
    <source>
        <dbReference type="EMBL" id="SFL77247.1"/>
    </source>
</evidence>
<comment type="similarity">
    <text evidence="1">Belongs to the ABC transporter superfamily.</text>
</comment>
<dbReference type="AlphaFoldDB" id="A0A1I4KFN6"/>
<dbReference type="InterPro" id="IPR003593">
    <property type="entry name" value="AAA+_ATPase"/>
</dbReference>
<dbReference type="Proteomes" id="UP000183442">
    <property type="component" value="Unassembled WGS sequence"/>
</dbReference>
<dbReference type="PROSITE" id="PS50893">
    <property type="entry name" value="ABC_TRANSPORTER_2"/>
    <property type="match status" value="1"/>
</dbReference>
<dbReference type="InterPro" id="IPR017871">
    <property type="entry name" value="ABC_transporter-like_CS"/>
</dbReference>
<evidence type="ECO:0000256" key="2">
    <source>
        <dbReference type="ARBA" id="ARBA00022448"/>
    </source>
</evidence>
<dbReference type="Gene3D" id="3.40.50.300">
    <property type="entry name" value="P-loop containing nucleotide triphosphate hydrolases"/>
    <property type="match status" value="1"/>
</dbReference>
<dbReference type="Pfam" id="PF00005">
    <property type="entry name" value="ABC_tran"/>
    <property type="match status" value="1"/>
</dbReference>
<evidence type="ECO:0000313" key="7">
    <source>
        <dbReference type="Proteomes" id="UP000183442"/>
    </source>
</evidence>
<gene>
    <name evidence="6" type="ORF">SAMN02910297_01716</name>
</gene>
<protein>
    <submittedName>
        <fullName evidence="6">ABC-2 type transport system ATP-binding protein</fullName>
    </submittedName>
</protein>
<dbReference type="InterPro" id="IPR003439">
    <property type="entry name" value="ABC_transporter-like_ATP-bd"/>
</dbReference>
<reference evidence="7" key="1">
    <citation type="submission" date="2016-10" db="EMBL/GenBank/DDBJ databases">
        <authorList>
            <person name="Varghese N."/>
        </authorList>
    </citation>
    <scope>NUCLEOTIDE SEQUENCE [LARGE SCALE GENOMIC DNA]</scope>
    <source>
        <strain evidence="7">DSM 16632</strain>
    </source>
</reference>
<name>A0A1I4KFN6_METOL</name>
<dbReference type="GO" id="GO:0005524">
    <property type="term" value="F:ATP binding"/>
    <property type="evidence" value="ECO:0007669"/>
    <property type="project" value="UniProtKB-KW"/>
</dbReference>
<evidence type="ECO:0000259" key="5">
    <source>
        <dbReference type="PROSITE" id="PS50893"/>
    </source>
</evidence>
<accession>A0A1I4KFN6</accession>
<sequence length="338" mass="38085">MIKSYTIIKGDIMVDYVIETTNLSKTYSKDLVVNSIDMHVEKGKIYGLLGKNGAGKTTTMSMLLNLVYPSGGEILLFGKDPRKYSKEIYSRIGSIIETPGFYENLTAYENLKIIAKLRGDYNPLNIELVLEMLNLDKEKTKEFKDFSLGMKQRLALAAAIMHNPELLILDEPINGLDPFGIKEIRDLLKKLSSVYGVTILISSHILSEIENIADVIGFMENGILIEEISKEELYERLDKFVGFEVSDIDLAVELLNKIGFKESIDFTFRKSLGEYIDDVESNGGTDRNSVGGTIHLFSNLDLRDQFNTLFVSSGINVNKVNLCEENLEDFFRRIVSNS</sequence>
<dbReference type="PANTHER" id="PTHR43335">
    <property type="entry name" value="ABC TRANSPORTER, ATP-BINDING PROTEIN"/>
    <property type="match status" value="1"/>
</dbReference>
<dbReference type="PANTHER" id="PTHR43335:SF8">
    <property type="entry name" value="ABC TRANSPORTER, ATP-BINDING PROTEIN"/>
    <property type="match status" value="1"/>
</dbReference>
<evidence type="ECO:0000256" key="3">
    <source>
        <dbReference type="ARBA" id="ARBA00022741"/>
    </source>
</evidence>
<keyword evidence="3" id="KW-0547">Nucleotide-binding</keyword>
<dbReference type="SMART" id="SM00382">
    <property type="entry name" value="AAA"/>
    <property type="match status" value="1"/>
</dbReference>
<proteinExistence type="inferred from homology"/>
<organism evidence="6 7">
    <name type="scientific">Methanobrevibacter olleyae</name>
    <dbReference type="NCBI Taxonomy" id="294671"/>
    <lineage>
        <taxon>Archaea</taxon>
        <taxon>Methanobacteriati</taxon>
        <taxon>Methanobacteriota</taxon>
        <taxon>Methanomada group</taxon>
        <taxon>Methanobacteria</taxon>
        <taxon>Methanobacteriales</taxon>
        <taxon>Methanobacteriaceae</taxon>
        <taxon>Methanobrevibacter</taxon>
    </lineage>
</organism>
<feature type="domain" description="ABC transporter" evidence="5">
    <location>
        <begin position="18"/>
        <end position="246"/>
    </location>
</feature>
<evidence type="ECO:0000256" key="1">
    <source>
        <dbReference type="ARBA" id="ARBA00005417"/>
    </source>
</evidence>
<keyword evidence="4 6" id="KW-0067">ATP-binding</keyword>
<dbReference type="GO" id="GO:0016887">
    <property type="term" value="F:ATP hydrolysis activity"/>
    <property type="evidence" value="ECO:0007669"/>
    <property type="project" value="InterPro"/>
</dbReference>
<dbReference type="EMBL" id="FOTL01000037">
    <property type="protein sequence ID" value="SFL77247.1"/>
    <property type="molecule type" value="Genomic_DNA"/>
</dbReference>
<dbReference type="InterPro" id="IPR027417">
    <property type="entry name" value="P-loop_NTPase"/>
</dbReference>
<evidence type="ECO:0000256" key="4">
    <source>
        <dbReference type="ARBA" id="ARBA00022840"/>
    </source>
</evidence>
<dbReference type="SUPFAM" id="SSF52540">
    <property type="entry name" value="P-loop containing nucleoside triphosphate hydrolases"/>
    <property type="match status" value="1"/>
</dbReference>